<evidence type="ECO:0000256" key="4">
    <source>
        <dbReference type="ARBA" id="ARBA00022643"/>
    </source>
</evidence>
<dbReference type="PANTHER" id="PTHR36118">
    <property type="entry name" value="ION-TRANSLOCATING OXIDOREDUCTASE COMPLEX SUBUNIT G"/>
    <property type="match status" value="1"/>
</dbReference>
<gene>
    <name evidence="8" type="primary">rsxG</name>
    <name evidence="6" type="synonym">rnfG</name>
    <name evidence="8" type="ORF">ACFOEE_15200</name>
</gene>
<dbReference type="RefSeq" id="WP_377126079.1">
    <property type="nucleotide sequence ID" value="NZ_JBHRSD010000029.1"/>
</dbReference>
<evidence type="ECO:0000313" key="9">
    <source>
        <dbReference type="Proteomes" id="UP001595453"/>
    </source>
</evidence>
<keyword evidence="5 6" id="KW-0249">Electron transport</keyword>
<comment type="function">
    <text evidence="6">Part of a membrane-bound complex that couples electron transfer with translocation of ions across the membrane.</text>
</comment>
<feature type="domain" description="FMN-binding" evidence="7">
    <location>
        <begin position="101"/>
        <end position="193"/>
    </location>
</feature>
<dbReference type="InterPro" id="IPR010209">
    <property type="entry name" value="Ion_transpt_RnfG/RsxG"/>
</dbReference>
<dbReference type="Proteomes" id="UP001595453">
    <property type="component" value="Unassembled WGS sequence"/>
</dbReference>
<proteinExistence type="inferred from homology"/>
<name>A0ABV7CMQ6_9GAMM</name>
<evidence type="ECO:0000256" key="1">
    <source>
        <dbReference type="ARBA" id="ARBA00022448"/>
    </source>
</evidence>
<dbReference type="EMBL" id="JBHRSD010000029">
    <property type="protein sequence ID" value="MFC3033868.1"/>
    <property type="molecule type" value="Genomic_DNA"/>
</dbReference>
<evidence type="ECO:0000256" key="2">
    <source>
        <dbReference type="ARBA" id="ARBA00022553"/>
    </source>
</evidence>
<keyword evidence="6" id="KW-0472">Membrane</keyword>
<keyword evidence="6" id="KW-0997">Cell inner membrane</keyword>
<comment type="caution">
    <text evidence="8">The sequence shown here is derived from an EMBL/GenBank/DDBJ whole genome shotgun (WGS) entry which is preliminary data.</text>
</comment>
<dbReference type="SMART" id="SM00900">
    <property type="entry name" value="FMN_bind"/>
    <property type="match status" value="1"/>
</dbReference>
<keyword evidence="6" id="KW-1003">Cell membrane</keyword>
<sequence length="212" mass="22947">MIFRSMSKNGFILMVFALGTTGAVALVQQLTKTRIADQSQQQLLQQLGEVLPAQYFDNRLDKDCMLSNAAELGPNGPHLIYRARLNGEPSALIVRHITPRGYSGNIDLITAIDKSGTVQGSRVTRHEETPGLGDKVEVAKSPWILSFAGTQPSAAKDPAFRVKRDGGQFDQFTGATITPRAVVHSVNDAAWYATQNFNAIFAAANACEEAAQ</sequence>
<accession>A0ABV7CMQ6</accession>
<keyword evidence="1 6" id="KW-0813">Transport</keyword>
<evidence type="ECO:0000259" key="7">
    <source>
        <dbReference type="SMART" id="SM00900"/>
    </source>
</evidence>
<comment type="cofactor">
    <cofactor evidence="6">
        <name>FMN</name>
        <dbReference type="ChEBI" id="CHEBI:58210"/>
    </cofactor>
</comment>
<evidence type="ECO:0000256" key="3">
    <source>
        <dbReference type="ARBA" id="ARBA00022630"/>
    </source>
</evidence>
<dbReference type="PIRSF" id="PIRSF006091">
    <property type="entry name" value="E_trnsport_RnfG"/>
    <property type="match status" value="1"/>
</dbReference>
<keyword evidence="6" id="KW-0812">Transmembrane</keyword>
<keyword evidence="6" id="KW-1278">Translocase</keyword>
<dbReference type="NCBIfam" id="NF002519">
    <property type="entry name" value="PRK01908.1"/>
    <property type="match status" value="1"/>
</dbReference>
<comment type="subcellular location">
    <subcellularLocation>
        <location evidence="6">Cell inner membrane</location>
        <topology evidence="6">Single-pass membrane protein</topology>
    </subcellularLocation>
</comment>
<dbReference type="NCBIfam" id="TIGR01947">
    <property type="entry name" value="rnfG"/>
    <property type="match status" value="1"/>
</dbReference>
<keyword evidence="2 6" id="KW-0597">Phosphoprotein</keyword>
<dbReference type="Pfam" id="PF04205">
    <property type="entry name" value="FMN_bind"/>
    <property type="match status" value="1"/>
</dbReference>
<comment type="subunit">
    <text evidence="6">The complex is composed of six subunits: RnfA, RnfB, RnfC, RnfD, RnfE and RnfG.</text>
</comment>
<dbReference type="EC" id="7.-.-.-" evidence="6"/>
<keyword evidence="9" id="KW-1185">Reference proteome</keyword>
<evidence type="ECO:0000313" key="8">
    <source>
        <dbReference type="EMBL" id="MFC3033868.1"/>
    </source>
</evidence>
<keyword evidence="3 6" id="KW-0285">Flavoprotein</keyword>
<protein>
    <recommendedName>
        <fullName evidence="6">Ion-translocating oxidoreductase complex subunit G</fullName>
        <ecNumber evidence="6">7.-.-.-</ecNumber>
    </recommendedName>
    <alternativeName>
        <fullName evidence="6">Rnf electron transport complex subunit G</fullName>
    </alternativeName>
</protein>
<organism evidence="8 9">
    <name type="scientific">Pseudoalteromonas fenneropenaei</name>
    <dbReference type="NCBI Taxonomy" id="1737459"/>
    <lineage>
        <taxon>Bacteria</taxon>
        <taxon>Pseudomonadati</taxon>
        <taxon>Pseudomonadota</taxon>
        <taxon>Gammaproteobacteria</taxon>
        <taxon>Alteromonadales</taxon>
        <taxon>Pseudoalteromonadaceae</taxon>
        <taxon>Pseudoalteromonas</taxon>
    </lineage>
</organism>
<keyword evidence="4 6" id="KW-0288">FMN</keyword>
<comment type="similarity">
    <text evidence="6">Belongs to the RnfG family.</text>
</comment>
<evidence type="ECO:0000256" key="6">
    <source>
        <dbReference type="HAMAP-Rule" id="MF_00479"/>
    </source>
</evidence>
<evidence type="ECO:0000256" key="5">
    <source>
        <dbReference type="ARBA" id="ARBA00022982"/>
    </source>
</evidence>
<dbReference type="PANTHER" id="PTHR36118:SF1">
    <property type="entry name" value="ION-TRANSLOCATING OXIDOREDUCTASE COMPLEX SUBUNIT G"/>
    <property type="match status" value="1"/>
</dbReference>
<reference evidence="9" key="1">
    <citation type="journal article" date="2019" name="Int. J. Syst. Evol. Microbiol.">
        <title>The Global Catalogue of Microorganisms (GCM) 10K type strain sequencing project: providing services to taxonomists for standard genome sequencing and annotation.</title>
        <authorList>
            <consortium name="The Broad Institute Genomics Platform"/>
            <consortium name="The Broad Institute Genome Sequencing Center for Infectious Disease"/>
            <person name="Wu L."/>
            <person name="Ma J."/>
        </authorList>
    </citation>
    <scope>NUCLEOTIDE SEQUENCE [LARGE SCALE GENOMIC DNA]</scope>
    <source>
        <strain evidence="9">KCTC 42730</strain>
    </source>
</reference>
<dbReference type="HAMAP" id="MF_00479">
    <property type="entry name" value="RsxG_RnfG"/>
    <property type="match status" value="1"/>
</dbReference>
<keyword evidence="6" id="KW-1133">Transmembrane helix</keyword>
<feature type="modified residue" description="FMN phosphoryl threonine" evidence="6">
    <location>
        <position position="176"/>
    </location>
</feature>
<dbReference type="InterPro" id="IPR007329">
    <property type="entry name" value="FMN-bd"/>
</dbReference>